<dbReference type="NCBIfam" id="TIGR02458">
    <property type="entry name" value="CbtA"/>
    <property type="match status" value="1"/>
</dbReference>
<dbReference type="STRING" id="1123029.SAMN02745172_00217"/>
<feature type="transmembrane region" description="Helical" evidence="2">
    <location>
        <begin position="124"/>
        <end position="141"/>
    </location>
</feature>
<evidence type="ECO:0000256" key="2">
    <source>
        <dbReference type="SAM" id="Phobius"/>
    </source>
</evidence>
<dbReference type="OrthoDB" id="9813640at2"/>
<feature type="compositionally biased region" description="Basic and acidic residues" evidence="1">
    <location>
        <begin position="56"/>
        <end position="65"/>
    </location>
</feature>
<name>A0A1M7Z5U3_9HYPH</name>
<dbReference type="AlphaFoldDB" id="A0A1M7Z5U3"/>
<keyword evidence="4" id="KW-1185">Reference proteome</keyword>
<evidence type="ECO:0000313" key="4">
    <source>
        <dbReference type="Proteomes" id="UP000186406"/>
    </source>
</evidence>
<accession>A0A1M7Z5U3</accession>
<protein>
    <submittedName>
        <fullName evidence="3">Cobalt transporter subunit CbtA</fullName>
    </submittedName>
</protein>
<proteinExistence type="predicted"/>
<sequence length="246" mass="25568">MSIFRSIVFTAVAAGLVVGLIVTAIQHFGVVPLILRGEVYEQAAEAAAPVAMADSHSAEGHDAQGHEGQGQGGHDHGAEAWEPSPGLERNAFTAAANILTAIGFSLLLGAAFALRGKAVTWREGLLWGLAGFVVFMVAPGLGLPPELPGMPASELGPRQAWWIGTVVATAAGLGLVLLKRTPWAAVLGLVLIVAPHVVGAPAMLDEATNVPESLVHQFVVTVTLTSFLFWVLLGSLSGALYRRFSA</sequence>
<gene>
    <name evidence="3" type="ORF">SAMN02745172_00217</name>
</gene>
<feature type="region of interest" description="Disordered" evidence="1">
    <location>
        <begin position="54"/>
        <end position="83"/>
    </location>
</feature>
<feature type="transmembrane region" description="Helical" evidence="2">
    <location>
        <begin position="7"/>
        <end position="28"/>
    </location>
</feature>
<keyword evidence="2" id="KW-0472">Membrane</keyword>
<keyword evidence="2" id="KW-0812">Transmembrane</keyword>
<feature type="transmembrane region" description="Helical" evidence="2">
    <location>
        <begin position="161"/>
        <end position="178"/>
    </location>
</feature>
<dbReference type="EMBL" id="FRXO01000001">
    <property type="protein sequence ID" value="SHO60214.1"/>
    <property type="molecule type" value="Genomic_DNA"/>
</dbReference>
<keyword evidence="2" id="KW-1133">Transmembrane helix</keyword>
<dbReference type="RefSeq" id="WP_073625359.1">
    <property type="nucleotide sequence ID" value="NZ_FRXO01000001.1"/>
</dbReference>
<evidence type="ECO:0000313" key="3">
    <source>
        <dbReference type="EMBL" id="SHO60214.1"/>
    </source>
</evidence>
<dbReference type="Proteomes" id="UP000186406">
    <property type="component" value="Unassembled WGS sequence"/>
</dbReference>
<reference evidence="3 4" key="1">
    <citation type="submission" date="2016-12" db="EMBL/GenBank/DDBJ databases">
        <authorList>
            <person name="Song W.-J."/>
            <person name="Kurnit D.M."/>
        </authorList>
    </citation>
    <scope>NUCLEOTIDE SEQUENCE [LARGE SCALE GENOMIC DNA]</scope>
    <source>
        <strain evidence="3 4">DSM 19599</strain>
    </source>
</reference>
<dbReference type="Pfam" id="PF09490">
    <property type="entry name" value="CbtA"/>
    <property type="match status" value="1"/>
</dbReference>
<organism evidence="3 4">
    <name type="scientific">Pseudoxanthobacter soli DSM 19599</name>
    <dbReference type="NCBI Taxonomy" id="1123029"/>
    <lineage>
        <taxon>Bacteria</taxon>
        <taxon>Pseudomonadati</taxon>
        <taxon>Pseudomonadota</taxon>
        <taxon>Alphaproteobacteria</taxon>
        <taxon>Hyphomicrobiales</taxon>
        <taxon>Segnochrobactraceae</taxon>
        <taxon>Pseudoxanthobacter</taxon>
    </lineage>
</organism>
<evidence type="ECO:0000256" key="1">
    <source>
        <dbReference type="SAM" id="MobiDB-lite"/>
    </source>
</evidence>
<feature type="transmembrane region" description="Helical" evidence="2">
    <location>
        <begin position="91"/>
        <end position="112"/>
    </location>
</feature>
<feature type="transmembrane region" description="Helical" evidence="2">
    <location>
        <begin position="216"/>
        <end position="241"/>
    </location>
</feature>
<dbReference type="InterPro" id="IPR012666">
    <property type="entry name" value="CbtA_put"/>
</dbReference>
<feature type="transmembrane region" description="Helical" evidence="2">
    <location>
        <begin position="185"/>
        <end position="204"/>
    </location>
</feature>